<evidence type="ECO:0000256" key="2">
    <source>
        <dbReference type="SAM" id="Phobius"/>
    </source>
</evidence>
<feature type="region of interest" description="Disordered" evidence="1">
    <location>
        <begin position="318"/>
        <end position="339"/>
    </location>
</feature>
<dbReference type="AlphaFoldDB" id="D2VDH0"/>
<sequence length="545" mass="61652">MSQKLLESNFGQIIDFVDNSMKKIAMSAETTRNAVLNEFDYNRNQWIFDTTFMVYKSQENFVNGLTINAYFGNRIGLGGYIGITTSVARQLNLPLLYRYKMLGNDTNGFFKRCDYYKSVTNCVPDGDAEYDFDYGAFDMSYVVNYASKAKNTTIFSTSYVHSSFPLWVWFTCVSAYTKPGANNFDWYFAIDITAHSLSVFLSDFTSKIQNSMAIVIEIESNALIAIVSVVITVCATLISLGFSSRIVKPFKQLLNQFEFISEMQLDVAEAMKISSNLTEIEEFQQHISTMIRKMKSYRAFIPQHLLAKLDNNESMTEPSISSKFSSKKMDSDHAHSSSVHNPKNKFLFKLGVEQRQVVSAMIYFEGMEEISTNLKENELVNLFTNIFGVIQKFANTSNAMVGTLEKSSIIVSWNSYTSVQKPEEKALSTLSQMLTALKLVDKNIKPCIAVVSQLCKAGNIGTNAVKTFTIIGSYQQNLEHMINIMKHLKVDLAVTKAVQEKGIDQMFHTRIVSWNNLLMDNYSQSVTKIPIYEVGASKQVAMDEW</sequence>
<dbReference type="VEuPathDB" id="AmoebaDB:NAEGRDRAFT_48611"/>
<keyword evidence="2" id="KW-0812">Transmembrane</keyword>
<name>D2VDH0_NAEGR</name>
<gene>
    <name evidence="3" type="ORF">NAEGRDRAFT_48611</name>
</gene>
<reference evidence="3 4" key="1">
    <citation type="journal article" date="2010" name="Cell">
        <title>The genome of Naegleria gruberi illuminates early eukaryotic versatility.</title>
        <authorList>
            <person name="Fritz-Laylin L.K."/>
            <person name="Prochnik S.E."/>
            <person name="Ginger M.L."/>
            <person name="Dacks J.B."/>
            <person name="Carpenter M.L."/>
            <person name="Field M.C."/>
            <person name="Kuo A."/>
            <person name="Paredez A."/>
            <person name="Chapman J."/>
            <person name="Pham J."/>
            <person name="Shu S."/>
            <person name="Neupane R."/>
            <person name="Cipriano M."/>
            <person name="Mancuso J."/>
            <person name="Tu H."/>
            <person name="Salamov A."/>
            <person name="Lindquist E."/>
            <person name="Shapiro H."/>
            <person name="Lucas S."/>
            <person name="Grigoriev I.V."/>
            <person name="Cande W.Z."/>
            <person name="Fulton C."/>
            <person name="Rokhsar D.S."/>
            <person name="Dawson S.C."/>
        </authorList>
    </citation>
    <scope>NUCLEOTIDE SEQUENCE [LARGE SCALE GENOMIC DNA]</scope>
    <source>
        <strain evidence="3 4">NEG-M</strain>
    </source>
</reference>
<evidence type="ECO:0000313" key="3">
    <source>
        <dbReference type="EMBL" id="EFC45232.1"/>
    </source>
</evidence>
<dbReference type="KEGG" id="ngr:NAEGRDRAFT_48611"/>
<protein>
    <submittedName>
        <fullName evidence="3">Predicted protein</fullName>
    </submittedName>
</protein>
<keyword evidence="2" id="KW-0472">Membrane</keyword>
<evidence type="ECO:0000313" key="4">
    <source>
        <dbReference type="Proteomes" id="UP000006671"/>
    </source>
</evidence>
<accession>D2VDH0</accession>
<keyword evidence="4" id="KW-1185">Reference proteome</keyword>
<proteinExistence type="predicted"/>
<dbReference type="GeneID" id="8850364"/>
<evidence type="ECO:0000256" key="1">
    <source>
        <dbReference type="SAM" id="MobiDB-lite"/>
    </source>
</evidence>
<dbReference type="Proteomes" id="UP000006671">
    <property type="component" value="Unassembled WGS sequence"/>
</dbReference>
<keyword evidence="2" id="KW-1133">Transmembrane helix</keyword>
<feature type="transmembrane region" description="Helical" evidence="2">
    <location>
        <begin position="222"/>
        <end position="242"/>
    </location>
</feature>
<dbReference type="EMBL" id="GG738864">
    <property type="protein sequence ID" value="EFC45232.1"/>
    <property type="molecule type" value="Genomic_DNA"/>
</dbReference>
<organism evidence="4">
    <name type="scientific">Naegleria gruberi</name>
    <name type="common">Amoeba</name>
    <dbReference type="NCBI Taxonomy" id="5762"/>
    <lineage>
        <taxon>Eukaryota</taxon>
        <taxon>Discoba</taxon>
        <taxon>Heterolobosea</taxon>
        <taxon>Tetramitia</taxon>
        <taxon>Eutetramitia</taxon>
        <taxon>Vahlkampfiidae</taxon>
        <taxon>Naegleria</taxon>
    </lineage>
</organism>
<dbReference type="InParanoid" id="D2VDH0"/>
<dbReference type="RefSeq" id="XP_002677976.1">
    <property type="nucleotide sequence ID" value="XM_002677930.1"/>
</dbReference>